<evidence type="ECO:0000256" key="1">
    <source>
        <dbReference type="SAM" id="MobiDB-lite"/>
    </source>
</evidence>
<evidence type="ECO:0000313" key="2">
    <source>
        <dbReference type="EMBL" id="VDM40643.1"/>
    </source>
</evidence>
<dbReference type="Proteomes" id="UP000050794">
    <property type="component" value="Unassembled WGS sequence"/>
</dbReference>
<reference evidence="2 3" key="2">
    <citation type="submission" date="2018-11" db="EMBL/GenBank/DDBJ databases">
        <authorList>
            <consortium name="Pathogen Informatics"/>
        </authorList>
    </citation>
    <scope>NUCLEOTIDE SEQUENCE [LARGE SCALE GENOMIC DNA]</scope>
</reference>
<dbReference type="EMBL" id="UYWY01020143">
    <property type="protein sequence ID" value="VDM40643.1"/>
    <property type="molecule type" value="Genomic_DNA"/>
</dbReference>
<evidence type="ECO:0000313" key="4">
    <source>
        <dbReference type="WBParaSite" id="TCNE_0000932201-mRNA-1"/>
    </source>
</evidence>
<name>A0A183ULF2_TOXCA</name>
<dbReference type="AlphaFoldDB" id="A0A183ULF2"/>
<dbReference type="WBParaSite" id="TCNE_0000932201-mRNA-1">
    <property type="protein sequence ID" value="TCNE_0000932201-mRNA-1"/>
    <property type="gene ID" value="TCNE_0000932201"/>
</dbReference>
<evidence type="ECO:0000313" key="3">
    <source>
        <dbReference type="Proteomes" id="UP000050794"/>
    </source>
</evidence>
<proteinExistence type="predicted"/>
<gene>
    <name evidence="2" type="ORF">TCNE_LOCUS9322</name>
</gene>
<protein>
    <submittedName>
        <fullName evidence="2 4">Uncharacterized protein</fullName>
    </submittedName>
</protein>
<reference evidence="4" key="1">
    <citation type="submission" date="2016-06" db="UniProtKB">
        <authorList>
            <consortium name="WormBaseParasite"/>
        </authorList>
    </citation>
    <scope>IDENTIFICATION</scope>
</reference>
<sequence length="160" mass="18382">MAELAHPFGQTKDSQPPRMTPRESIVVKRDHDLRPVHSPIRSQVGWRQRSVTRHLHAFQHKRRILAPNLEFFHESEFARPNKCVRNACPPADAEPNSISAQFQFSAKGFWRLALASLRGDTSLHELCFSTKLLSKCGQPKTKTHINEIILEPYFNCTKQT</sequence>
<keyword evidence="3" id="KW-1185">Reference proteome</keyword>
<organism evidence="3 4">
    <name type="scientific">Toxocara canis</name>
    <name type="common">Canine roundworm</name>
    <dbReference type="NCBI Taxonomy" id="6265"/>
    <lineage>
        <taxon>Eukaryota</taxon>
        <taxon>Metazoa</taxon>
        <taxon>Ecdysozoa</taxon>
        <taxon>Nematoda</taxon>
        <taxon>Chromadorea</taxon>
        <taxon>Rhabditida</taxon>
        <taxon>Spirurina</taxon>
        <taxon>Ascaridomorpha</taxon>
        <taxon>Ascaridoidea</taxon>
        <taxon>Toxocaridae</taxon>
        <taxon>Toxocara</taxon>
    </lineage>
</organism>
<accession>A0A183ULF2</accession>
<feature type="region of interest" description="Disordered" evidence="1">
    <location>
        <begin position="1"/>
        <end position="21"/>
    </location>
</feature>